<geneLocation type="plasmid" evidence="3 4">
    <name>pYSPA8-1</name>
</geneLocation>
<keyword evidence="2" id="KW-0472">Membrane</keyword>
<evidence type="ECO:0000313" key="3">
    <source>
        <dbReference type="EMBL" id="BDT39465.1"/>
    </source>
</evidence>
<reference evidence="3 4" key="1">
    <citation type="submission" date="2022-10" db="EMBL/GenBank/DDBJ databases">
        <title>Draft genome sequence of Streptomyces sp. YSPA8.</title>
        <authorList>
            <person name="Moriuchi R."/>
            <person name="Dohra H."/>
            <person name="Yamamura H."/>
            <person name="Kodani S."/>
        </authorList>
    </citation>
    <scope>NUCLEOTIDE SEQUENCE [LARGE SCALE GENOMIC DNA]</scope>
    <source>
        <strain evidence="3 4">YSPA8</strain>
        <plasmid evidence="3 4">pYSPA8-1</plasmid>
    </source>
</reference>
<evidence type="ECO:0000256" key="2">
    <source>
        <dbReference type="SAM" id="Phobius"/>
    </source>
</evidence>
<evidence type="ECO:0000313" key="4">
    <source>
        <dbReference type="Proteomes" id="UP001291653"/>
    </source>
</evidence>
<keyword evidence="2" id="KW-1133">Transmembrane helix</keyword>
<dbReference type="RefSeq" id="WP_323451948.1">
    <property type="nucleotide sequence ID" value="NZ_LC735414.1"/>
</dbReference>
<keyword evidence="2" id="KW-0812">Transmembrane</keyword>
<accession>A0AA86IVJ2</accession>
<keyword evidence="3" id="KW-0614">Plasmid</keyword>
<evidence type="ECO:0000256" key="1">
    <source>
        <dbReference type="SAM" id="MobiDB-lite"/>
    </source>
</evidence>
<keyword evidence="4" id="KW-1185">Reference proteome</keyword>
<protein>
    <submittedName>
        <fullName evidence="3">Uncharacterized protein</fullName>
    </submittedName>
</protein>
<dbReference type="Proteomes" id="UP001291653">
    <property type="component" value="Plasmid pYSPA8-1"/>
</dbReference>
<organism evidence="3 4">
    <name type="scientific">Streptomyces yaizuensis</name>
    <dbReference type="NCBI Taxonomy" id="2989713"/>
    <lineage>
        <taxon>Bacteria</taxon>
        <taxon>Bacillati</taxon>
        <taxon>Actinomycetota</taxon>
        <taxon>Actinomycetes</taxon>
        <taxon>Kitasatosporales</taxon>
        <taxon>Streptomycetaceae</taxon>
        <taxon>Streptomyces</taxon>
    </lineage>
</organism>
<feature type="region of interest" description="Disordered" evidence="1">
    <location>
        <begin position="1"/>
        <end position="21"/>
    </location>
</feature>
<gene>
    <name evidence="3" type="ORF">SYYSPA8_36735</name>
</gene>
<proteinExistence type="predicted"/>
<sequence length="64" mass="6991">MADDFIPHQGRRPSHPSLRGAYALTPRTPLRRTMALMSAVTLSVCIVLGWASILVAHVLTPALR</sequence>
<dbReference type="AlphaFoldDB" id="A0AA86IVJ2"/>
<name>A0AA86IVJ2_9ACTN</name>
<feature type="transmembrane region" description="Helical" evidence="2">
    <location>
        <begin position="35"/>
        <end position="59"/>
    </location>
</feature>
<dbReference type="EMBL" id="LC735414">
    <property type="protein sequence ID" value="BDT39465.1"/>
    <property type="molecule type" value="Genomic_DNA"/>
</dbReference>